<reference evidence="2 3" key="1">
    <citation type="submission" date="2020-08" db="EMBL/GenBank/DDBJ databases">
        <title>The isolate Caproiciproducens sp. 7D4C2 produces n-caproate at mildly acidic conditions from hexoses: genome and rBOX comparison with related strains and chain-elongating bacteria.</title>
        <authorList>
            <person name="Esquivel-Elizondo S."/>
            <person name="Bagci C."/>
            <person name="Temovska M."/>
            <person name="Jeon B.S."/>
            <person name="Bessarab I."/>
            <person name="Williams R.B.H."/>
            <person name="Huson D.H."/>
            <person name="Angenent L.T."/>
        </authorList>
    </citation>
    <scope>NUCLEOTIDE SEQUENCE [LARGE SCALE GENOMIC DNA]</scope>
    <source>
        <strain evidence="2 3">7D4C2</strain>
    </source>
</reference>
<dbReference type="SUPFAM" id="SSF55729">
    <property type="entry name" value="Acyl-CoA N-acyltransferases (Nat)"/>
    <property type="match status" value="1"/>
</dbReference>
<evidence type="ECO:0000313" key="2">
    <source>
        <dbReference type="EMBL" id="QNK41004.1"/>
    </source>
</evidence>
<proteinExistence type="predicted"/>
<evidence type="ECO:0000259" key="1">
    <source>
        <dbReference type="PROSITE" id="PS51729"/>
    </source>
</evidence>
<organism evidence="2 3">
    <name type="scientific">Caproicibacter fermentans</name>
    <dbReference type="NCBI Taxonomy" id="2576756"/>
    <lineage>
        <taxon>Bacteria</taxon>
        <taxon>Bacillati</taxon>
        <taxon>Bacillota</taxon>
        <taxon>Clostridia</taxon>
        <taxon>Eubacteriales</taxon>
        <taxon>Acutalibacteraceae</taxon>
        <taxon>Caproicibacter</taxon>
    </lineage>
</organism>
<dbReference type="InterPro" id="IPR016181">
    <property type="entry name" value="Acyl_CoA_acyltransferase"/>
</dbReference>
<gene>
    <name evidence="2" type="ORF">HCR03_01385</name>
</gene>
<dbReference type="GO" id="GO:0016740">
    <property type="term" value="F:transferase activity"/>
    <property type="evidence" value="ECO:0007669"/>
    <property type="project" value="UniProtKB-KW"/>
</dbReference>
<dbReference type="PANTHER" id="PTHR31435">
    <property type="entry name" value="PROTEIN NATD1"/>
    <property type="match status" value="1"/>
</dbReference>
<dbReference type="PROSITE" id="PS51729">
    <property type="entry name" value="GNAT_YJDJ"/>
    <property type="match status" value="1"/>
</dbReference>
<dbReference type="InterPro" id="IPR031165">
    <property type="entry name" value="GNAT_YJDJ"/>
</dbReference>
<protein>
    <submittedName>
        <fullName evidence="2">N-acetyltransferase</fullName>
    </submittedName>
</protein>
<accession>A0A7G8TBL3</accession>
<name>A0A7G8TBL3_9FIRM</name>
<dbReference type="Pfam" id="PF14542">
    <property type="entry name" value="Acetyltransf_CG"/>
    <property type="match status" value="1"/>
</dbReference>
<dbReference type="EMBL" id="CP060286">
    <property type="protein sequence ID" value="QNK41004.1"/>
    <property type="molecule type" value="Genomic_DNA"/>
</dbReference>
<keyword evidence="2" id="KW-0808">Transferase</keyword>
<feature type="domain" description="N-acetyltransferase" evidence="1">
    <location>
        <begin position="3"/>
        <end position="90"/>
    </location>
</feature>
<dbReference type="Gene3D" id="3.40.630.30">
    <property type="match status" value="1"/>
</dbReference>
<dbReference type="InterPro" id="IPR045057">
    <property type="entry name" value="Gcn5-rel_NAT"/>
</dbReference>
<dbReference type="RefSeq" id="WP_066643814.1">
    <property type="nucleotide sequence ID" value="NZ_CP060286.1"/>
</dbReference>
<sequence length="93" mass="10536">MVLKHEPERIFFLDQAGKTVAEVTFPQIRKGVVDINHTFVDDSLRGQGIASRLMEAVAKSLRKDGKQAVLTCSYAKKWFSSHKDYSDIQLNQP</sequence>
<evidence type="ECO:0000313" key="3">
    <source>
        <dbReference type="Proteomes" id="UP000515909"/>
    </source>
</evidence>
<dbReference type="PANTHER" id="PTHR31435:SF10">
    <property type="entry name" value="BSR4717 PROTEIN"/>
    <property type="match status" value="1"/>
</dbReference>
<dbReference type="CDD" id="cd04301">
    <property type="entry name" value="NAT_SF"/>
    <property type="match status" value="1"/>
</dbReference>
<dbReference type="AlphaFoldDB" id="A0A7G8TBL3"/>
<dbReference type="KEGG" id="cfem:HCR03_01385"/>
<dbReference type="Proteomes" id="UP000515909">
    <property type="component" value="Chromosome"/>
</dbReference>